<dbReference type="PANTHER" id="PTHR38820">
    <property type="entry name" value="ANNEXIN-2 RECEPTOR"/>
    <property type="match status" value="1"/>
</dbReference>
<dbReference type="InterPro" id="IPR031449">
    <property type="entry name" value="ANXA2R"/>
</dbReference>
<dbReference type="Proteomes" id="UP000694414">
    <property type="component" value="Unplaced"/>
</dbReference>
<evidence type="ECO:0000256" key="1">
    <source>
        <dbReference type="SAM" id="MobiDB-lite"/>
    </source>
</evidence>
<reference evidence="2" key="2">
    <citation type="submission" date="2025-09" db="UniProtKB">
        <authorList>
            <consortium name="Ensembl"/>
        </authorList>
    </citation>
    <scope>IDENTIFICATION</scope>
</reference>
<feature type="region of interest" description="Disordered" evidence="1">
    <location>
        <begin position="1"/>
        <end position="33"/>
    </location>
</feature>
<dbReference type="AlphaFoldDB" id="A0A8C8YS01"/>
<evidence type="ECO:0000313" key="2">
    <source>
        <dbReference type="Ensembl" id="ENSPSMP00000008043.1"/>
    </source>
</evidence>
<protein>
    <submittedName>
        <fullName evidence="2">Uncharacterized protein</fullName>
    </submittedName>
</protein>
<organism evidence="2 3">
    <name type="scientific">Prolemur simus</name>
    <name type="common">Greater bamboo lemur</name>
    <name type="synonym">Hapalemur simus</name>
    <dbReference type="NCBI Taxonomy" id="1328070"/>
    <lineage>
        <taxon>Eukaryota</taxon>
        <taxon>Metazoa</taxon>
        <taxon>Chordata</taxon>
        <taxon>Craniata</taxon>
        <taxon>Vertebrata</taxon>
        <taxon>Euteleostomi</taxon>
        <taxon>Mammalia</taxon>
        <taxon>Eutheria</taxon>
        <taxon>Euarchontoglires</taxon>
        <taxon>Primates</taxon>
        <taxon>Strepsirrhini</taxon>
        <taxon>Lemuriformes</taxon>
        <taxon>Lemuridae</taxon>
        <taxon>Prolemur</taxon>
    </lineage>
</organism>
<reference evidence="2" key="1">
    <citation type="submission" date="2025-08" db="UniProtKB">
        <authorList>
            <consortium name="Ensembl"/>
        </authorList>
    </citation>
    <scope>IDENTIFICATION</scope>
</reference>
<keyword evidence="3" id="KW-1185">Reference proteome</keyword>
<accession>A0A8C8YS01</accession>
<dbReference type="PANTHER" id="PTHR38820:SF1">
    <property type="entry name" value="ANNEXIN-2 RECEPTOR"/>
    <property type="match status" value="1"/>
</dbReference>
<feature type="compositionally biased region" description="Basic and acidic residues" evidence="1">
    <location>
        <begin position="1"/>
        <end position="11"/>
    </location>
</feature>
<sequence>MEPHFPRRVRDVSASPAVTREPQPAPILKPEDHRPGPLPFYPVLGELSLDGWDFSPSCRQLWDNGCLPNGCFPTWQGQEVSTHNNKSTELGAGGIWPRHLVCAITRVPNTRGRVWHHRDRLTTGNRLSRLQKVTFCVFMGLWPSGWSQSSGRKAGGDFLSPGANYIRIQDL</sequence>
<proteinExistence type="predicted"/>
<dbReference type="Ensembl" id="ENSPSMT00000009474.1">
    <property type="protein sequence ID" value="ENSPSMP00000008043.1"/>
    <property type="gene ID" value="ENSPSMG00000005943.1"/>
</dbReference>
<dbReference type="Pfam" id="PF15721">
    <property type="entry name" value="ANXA2R"/>
    <property type="match status" value="1"/>
</dbReference>
<name>A0A8C8YS01_PROSS</name>
<evidence type="ECO:0000313" key="3">
    <source>
        <dbReference type="Proteomes" id="UP000694414"/>
    </source>
</evidence>
<dbReference type="GO" id="GO:0038023">
    <property type="term" value="F:signaling receptor activity"/>
    <property type="evidence" value="ECO:0007669"/>
    <property type="project" value="InterPro"/>
</dbReference>